<dbReference type="Pfam" id="PF00067">
    <property type="entry name" value="p450"/>
    <property type="match status" value="1"/>
</dbReference>
<name>A0ABR1V8M5_9PEZI</name>
<dbReference type="Proteomes" id="UP001446871">
    <property type="component" value="Unassembled WGS sequence"/>
</dbReference>
<dbReference type="InterPro" id="IPR001128">
    <property type="entry name" value="Cyt_P450"/>
</dbReference>
<organism evidence="8 9">
    <name type="scientific">Apiospora saccharicola</name>
    <dbReference type="NCBI Taxonomy" id="335842"/>
    <lineage>
        <taxon>Eukaryota</taxon>
        <taxon>Fungi</taxon>
        <taxon>Dikarya</taxon>
        <taxon>Ascomycota</taxon>
        <taxon>Pezizomycotina</taxon>
        <taxon>Sordariomycetes</taxon>
        <taxon>Xylariomycetidae</taxon>
        <taxon>Amphisphaeriales</taxon>
        <taxon>Apiosporaceae</taxon>
        <taxon>Apiospora</taxon>
    </lineage>
</organism>
<dbReference type="InterPro" id="IPR002401">
    <property type="entry name" value="Cyt_P450_E_grp-I"/>
</dbReference>
<keyword evidence="9" id="KW-1185">Reference proteome</keyword>
<dbReference type="PRINTS" id="PR00385">
    <property type="entry name" value="P450"/>
</dbReference>
<dbReference type="InterPro" id="IPR036396">
    <property type="entry name" value="Cyt_P450_sf"/>
</dbReference>
<comment type="caution">
    <text evidence="8">The sequence shown here is derived from an EMBL/GenBank/DDBJ whole genome shotgun (WGS) entry which is preliminary data.</text>
</comment>
<reference evidence="8 9" key="1">
    <citation type="submission" date="2023-01" db="EMBL/GenBank/DDBJ databases">
        <title>Analysis of 21 Apiospora genomes using comparative genomics revels a genus with tremendous synthesis potential of carbohydrate active enzymes and secondary metabolites.</title>
        <authorList>
            <person name="Sorensen T."/>
        </authorList>
    </citation>
    <scope>NUCLEOTIDE SEQUENCE [LARGE SCALE GENOMIC DNA]</scope>
    <source>
        <strain evidence="8 9">CBS 83171</strain>
    </source>
</reference>
<feature type="non-terminal residue" evidence="8">
    <location>
        <position position="1"/>
    </location>
</feature>
<evidence type="ECO:0000313" key="9">
    <source>
        <dbReference type="Proteomes" id="UP001446871"/>
    </source>
</evidence>
<dbReference type="PANTHER" id="PTHR24305:SF157">
    <property type="entry name" value="N-ACETYLTRYPTOPHAN 6-HYDROXYLASE IVOC-RELATED"/>
    <property type="match status" value="1"/>
</dbReference>
<dbReference type="PRINTS" id="PR00463">
    <property type="entry name" value="EP450I"/>
</dbReference>
<protein>
    <recommendedName>
        <fullName evidence="10">Cytochrome P450</fullName>
    </recommendedName>
</protein>
<dbReference type="CDD" id="cd11062">
    <property type="entry name" value="CYP58-like"/>
    <property type="match status" value="1"/>
</dbReference>
<evidence type="ECO:0000256" key="6">
    <source>
        <dbReference type="ARBA" id="ARBA00023004"/>
    </source>
</evidence>
<dbReference type="InterPro" id="IPR050121">
    <property type="entry name" value="Cytochrome_P450_monoxygenase"/>
</dbReference>
<proteinExistence type="inferred from homology"/>
<comment type="similarity">
    <text evidence="2">Belongs to the cytochrome P450 family.</text>
</comment>
<evidence type="ECO:0008006" key="10">
    <source>
        <dbReference type="Google" id="ProtNLM"/>
    </source>
</evidence>
<dbReference type="Gene3D" id="1.10.630.10">
    <property type="entry name" value="Cytochrome P450"/>
    <property type="match status" value="1"/>
</dbReference>
<keyword evidence="7" id="KW-0503">Monooxygenase</keyword>
<gene>
    <name evidence="8" type="ORF">PG996_006667</name>
</gene>
<keyword evidence="4" id="KW-0479">Metal-binding</keyword>
<keyword evidence="5" id="KW-0560">Oxidoreductase</keyword>
<accession>A0ABR1V8M5</accession>
<evidence type="ECO:0000256" key="5">
    <source>
        <dbReference type="ARBA" id="ARBA00023002"/>
    </source>
</evidence>
<evidence type="ECO:0000256" key="7">
    <source>
        <dbReference type="ARBA" id="ARBA00023033"/>
    </source>
</evidence>
<keyword evidence="3" id="KW-0349">Heme</keyword>
<sequence length="508" mass="57783">QSHGDQPSLRASEIDIFRSDAVTFHPLASVPGPKLAAATWLYEGYYEVVLGGQYFKRMKEMHEQYGPVVRINPNEVHFNDPDFIDTLYPVGGRKTDKPIMVGHRTGTPNSIVATVDHHMHRLRRNSINGFFSIASIRRVEPMIAEKLEKMLARWNQGAGKDGLVLQMHTVFKAYASDIITTYAFGDSFHFLDQDDWGSSYFTSTDKYFNLTHIFGQWPLTMKIVNNLPTWVLGIFIPNLTEMSSKQSWWVNRVRQIRTSPNPDEIKSTIFEGILSSSLPPEEKTDARMAADAQLVGLAGEGTTAYTLSASLFELLSHPDEYKKVKDEITAAVGDKDRVPTYAEIETLPHFQAAIQESLRLHPGVMSRMARISPEAEIVYSNKRTGATYRLPPGTWYSMSTYITQTDPEVFVKPLEFRPQRWIDNPLLSRSFIAFARGSRNCVGQYFARREMGMVLATIINRYDVYRGQEGRTLELYDTVRERDIVANSEMIIPMPAKGSHGLRIRVRR</sequence>
<comment type="cofactor">
    <cofactor evidence="1">
        <name>heme</name>
        <dbReference type="ChEBI" id="CHEBI:30413"/>
    </cofactor>
</comment>
<dbReference type="PANTHER" id="PTHR24305">
    <property type="entry name" value="CYTOCHROME P450"/>
    <property type="match status" value="1"/>
</dbReference>
<evidence type="ECO:0000256" key="4">
    <source>
        <dbReference type="ARBA" id="ARBA00022723"/>
    </source>
</evidence>
<evidence type="ECO:0000256" key="1">
    <source>
        <dbReference type="ARBA" id="ARBA00001971"/>
    </source>
</evidence>
<dbReference type="EMBL" id="JAQQWM010000004">
    <property type="protein sequence ID" value="KAK8067555.1"/>
    <property type="molecule type" value="Genomic_DNA"/>
</dbReference>
<keyword evidence="6" id="KW-0408">Iron</keyword>
<evidence type="ECO:0000313" key="8">
    <source>
        <dbReference type="EMBL" id="KAK8067555.1"/>
    </source>
</evidence>
<evidence type="ECO:0000256" key="2">
    <source>
        <dbReference type="ARBA" id="ARBA00010617"/>
    </source>
</evidence>
<evidence type="ECO:0000256" key="3">
    <source>
        <dbReference type="ARBA" id="ARBA00022617"/>
    </source>
</evidence>
<dbReference type="SUPFAM" id="SSF48264">
    <property type="entry name" value="Cytochrome P450"/>
    <property type="match status" value="1"/>
</dbReference>